<gene>
    <name evidence="3" type="primary">SYT16</name>
    <name evidence="3" type="ORF">DERP_005454</name>
</gene>
<comment type="caution">
    <text evidence="3">The sequence shown here is derived from an EMBL/GenBank/DDBJ whole genome shotgun (WGS) entry which is preliminary data.</text>
</comment>
<feature type="domain" description="C2" evidence="2">
    <location>
        <begin position="165"/>
        <end position="286"/>
    </location>
</feature>
<accession>A0ABQ8JN47</accession>
<dbReference type="SUPFAM" id="SSF49562">
    <property type="entry name" value="C2 domain (Calcium/lipid-binding domain, CaLB)"/>
    <property type="match status" value="2"/>
</dbReference>
<dbReference type="InterPro" id="IPR043541">
    <property type="entry name" value="SYT14/14L/16"/>
</dbReference>
<feature type="region of interest" description="Disordered" evidence="1">
    <location>
        <begin position="103"/>
        <end position="143"/>
    </location>
</feature>
<evidence type="ECO:0000259" key="2">
    <source>
        <dbReference type="PROSITE" id="PS50004"/>
    </source>
</evidence>
<reference evidence="3 4" key="1">
    <citation type="journal article" date="2018" name="J. Allergy Clin. Immunol.">
        <title>High-quality assembly of Dermatophagoides pteronyssinus genome and transcriptome reveals a wide range of novel allergens.</title>
        <authorList>
            <person name="Liu X.Y."/>
            <person name="Yang K.Y."/>
            <person name="Wang M.Q."/>
            <person name="Kwok J.S."/>
            <person name="Zeng X."/>
            <person name="Yang Z."/>
            <person name="Xiao X.J."/>
            <person name="Lau C.P."/>
            <person name="Li Y."/>
            <person name="Huang Z.M."/>
            <person name="Ba J.G."/>
            <person name="Yim A.K."/>
            <person name="Ouyang C.Y."/>
            <person name="Ngai S.M."/>
            <person name="Chan T.F."/>
            <person name="Leung E.L."/>
            <person name="Liu L."/>
            <person name="Liu Z.G."/>
            <person name="Tsui S.K."/>
        </authorList>
    </citation>
    <scope>NUCLEOTIDE SEQUENCE [LARGE SCALE GENOMIC DNA]</scope>
    <source>
        <strain evidence="3">Derp</strain>
    </source>
</reference>
<dbReference type="PANTHER" id="PTHR46129:SF2">
    <property type="entry name" value="SYNAPTOTAGMIN 14, ISOFORM D"/>
    <property type="match status" value="1"/>
</dbReference>
<dbReference type="InterPro" id="IPR035892">
    <property type="entry name" value="C2_domain_sf"/>
</dbReference>
<dbReference type="SMART" id="SM00239">
    <property type="entry name" value="C2"/>
    <property type="match status" value="2"/>
</dbReference>
<dbReference type="PROSITE" id="PS50004">
    <property type="entry name" value="C2"/>
    <property type="match status" value="2"/>
</dbReference>
<name>A0ABQ8JN47_DERPT</name>
<dbReference type="Proteomes" id="UP000887458">
    <property type="component" value="Unassembled WGS sequence"/>
</dbReference>
<feature type="region of interest" description="Disordered" evidence="1">
    <location>
        <begin position="1"/>
        <end position="20"/>
    </location>
</feature>
<keyword evidence="3" id="KW-0808">Transferase</keyword>
<evidence type="ECO:0000256" key="1">
    <source>
        <dbReference type="SAM" id="MobiDB-lite"/>
    </source>
</evidence>
<feature type="domain" description="C2" evidence="2">
    <location>
        <begin position="320"/>
        <end position="454"/>
    </location>
</feature>
<evidence type="ECO:0000313" key="4">
    <source>
        <dbReference type="Proteomes" id="UP000887458"/>
    </source>
</evidence>
<dbReference type="GO" id="GO:0016301">
    <property type="term" value="F:kinase activity"/>
    <property type="evidence" value="ECO:0007669"/>
    <property type="project" value="UniProtKB-KW"/>
</dbReference>
<reference evidence="3 4" key="2">
    <citation type="journal article" date="2022" name="Mol. Biol. Evol.">
        <title>Comparative Genomics Reveals Insights into the Divergent Evolution of Astigmatic Mites and Household Pest Adaptations.</title>
        <authorList>
            <person name="Xiong Q."/>
            <person name="Wan A.T."/>
            <person name="Liu X."/>
            <person name="Fung C.S."/>
            <person name="Xiao X."/>
            <person name="Malainual N."/>
            <person name="Hou J."/>
            <person name="Wang L."/>
            <person name="Wang M."/>
            <person name="Yang K.Y."/>
            <person name="Cui Y."/>
            <person name="Leung E.L."/>
            <person name="Nong W."/>
            <person name="Shin S.K."/>
            <person name="Au S.W."/>
            <person name="Jeong K.Y."/>
            <person name="Chew F.T."/>
            <person name="Hui J.H."/>
            <person name="Leung T.F."/>
            <person name="Tungtrongchitr A."/>
            <person name="Zhong N."/>
            <person name="Liu Z."/>
            <person name="Tsui S.K."/>
        </authorList>
    </citation>
    <scope>NUCLEOTIDE SEQUENCE [LARGE SCALE GENOMIC DNA]</scope>
    <source>
        <strain evidence="3">Derp</strain>
    </source>
</reference>
<dbReference type="Gene3D" id="2.60.40.150">
    <property type="entry name" value="C2 domain"/>
    <property type="match status" value="2"/>
</dbReference>
<feature type="compositionally biased region" description="Polar residues" evidence="1">
    <location>
        <begin position="112"/>
        <end position="137"/>
    </location>
</feature>
<keyword evidence="4" id="KW-1185">Reference proteome</keyword>
<dbReference type="EMBL" id="NJHN03000031">
    <property type="protein sequence ID" value="KAH9423870.1"/>
    <property type="molecule type" value="Genomic_DNA"/>
</dbReference>
<proteinExistence type="predicted"/>
<feature type="compositionally biased region" description="Basic residues" evidence="1">
    <location>
        <begin position="11"/>
        <end position="20"/>
    </location>
</feature>
<dbReference type="PANTHER" id="PTHR46129">
    <property type="entry name" value="SYNAPTOTAGMIN 14, ISOFORM D"/>
    <property type="match status" value="1"/>
</dbReference>
<organism evidence="3 4">
    <name type="scientific">Dermatophagoides pteronyssinus</name>
    <name type="common">European house dust mite</name>
    <dbReference type="NCBI Taxonomy" id="6956"/>
    <lineage>
        <taxon>Eukaryota</taxon>
        <taxon>Metazoa</taxon>
        <taxon>Ecdysozoa</taxon>
        <taxon>Arthropoda</taxon>
        <taxon>Chelicerata</taxon>
        <taxon>Arachnida</taxon>
        <taxon>Acari</taxon>
        <taxon>Acariformes</taxon>
        <taxon>Sarcoptiformes</taxon>
        <taxon>Astigmata</taxon>
        <taxon>Psoroptidia</taxon>
        <taxon>Analgoidea</taxon>
        <taxon>Pyroglyphidae</taxon>
        <taxon>Dermatophagoidinae</taxon>
        <taxon>Dermatophagoides</taxon>
    </lineage>
</organism>
<dbReference type="InterPro" id="IPR000008">
    <property type="entry name" value="C2_dom"/>
</dbReference>
<feature type="compositionally biased region" description="Basic and acidic residues" evidence="1">
    <location>
        <begin position="1"/>
        <end position="10"/>
    </location>
</feature>
<keyword evidence="3" id="KW-0418">Kinase</keyword>
<dbReference type="CDD" id="cd08408">
    <property type="entry name" value="C2B_Synaptotagmin-14_16"/>
    <property type="match status" value="1"/>
</dbReference>
<dbReference type="Pfam" id="PF00168">
    <property type="entry name" value="C2"/>
    <property type="match status" value="2"/>
</dbReference>
<evidence type="ECO:0000313" key="3">
    <source>
        <dbReference type="EMBL" id="KAH9423870.1"/>
    </source>
</evidence>
<sequence length="459" mass="52222">MFLSDNDNKDNRKKTIINHNHNHNNDLISLAEKGRIGKQISTDGSLSSETGSTNEDAIIILTQNNHHHTKRNILKCLKNVESNETADSSIIIKDNNKYQTLNNNYYNDNNYESDTQSSNLPDFSPTNPQQPTLSEQNISTTTKTTTKMMIKSGSSIGVIGGGSKNGGRLEISFAYNVSSKKLFVTVIQGDEIPYKDQHKNVLQIYVKIILLPNKKQKFRTKSKPIFCPIFDETFTFNRISPDDISNLGLRFRLFSIGFTRKTYLIGESRISFALIKPQQQETKLWFTLDVPAKRNRLLDLESSSLTRTDSTSSQSLQNNSSPELLLSLAYNGTTGRLNVTMIKGSQFRCLSTRTPDTYIKLLLVSQNGNEMARGKTRICRGQPNPLFRETFVFQVALFQLPDVTLMIFVYNKRSIKRKEMIGWISLGYNSSGDEELSHWNDMRDNKGEQVSRWHILHEP</sequence>
<protein>
    <submittedName>
        <fullName evidence="3">Protein kinase C conserved region 2 (CalB)</fullName>
    </submittedName>
</protein>